<gene>
    <name evidence="4" type="ORF">NCTC11951_00124</name>
</gene>
<name>A0A3S4STQ6_CAMJU</name>
<reference evidence="4 5" key="1">
    <citation type="submission" date="2018-12" db="EMBL/GenBank/DDBJ databases">
        <authorList>
            <consortium name="Pathogen Informatics"/>
        </authorList>
    </citation>
    <scope>NUCLEOTIDE SEQUENCE [LARGE SCALE GENOMIC DNA]</scope>
    <source>
        <strain evidence="4 5">NCTC11951</strain>
    </source>
</reference>
<dbReference type="AlphaFoldDB" id="A0A3S4STQ6"/>
<organism evidence="4 5">
    <name type="scientific">Campylobacter jejuni subsp. doylei</name>
    <dbReference type="NCBI Taxonomy" id="32021"/>
    <lineage>
        <taxon>Bacteria</taxon>
        <taxon>Pseudomonadati</taxon>
        <taxon>Campylobacterota</taxon>
        <taxon>Epsilonproteobacteria</taxon>
        <taxon>Campylobacterales</taxon>
        <taxon>Campylobacteraceae</taxon>
        <taxon>Campylobacter</taxon>
    </lineage>
</organism>
<accession>A0A3S4STQ6</accession>
<sequence length="1162" mass="123868">MGGGVKEYSFNSKKIVLSLATISFLASYANASTTTGTSGTTDACPTTSSQARSGSSSTNGSTYNCTINSLYNSGNQGITLSSYQTSNVTIGSSGTIQAQNYTSNGHNAIELKGQNGDTRTLENFINHGTIKGKIGIAGVNGFSGTITVRTFDNEGTIKGYIGIGGSGTITVGTFENKSGGTIDGDIYMATRDGSGTMSIEKFSNEGTITTSNNNDGVIYFENSQNGNIHIKTFHNKNTGTIESKDRQGVYFQGNVTINTFHNEGFITSEKGQGVRFEGNVNVKTFHNKQNGTIESKNGKNSITLKAHNNTTPTLENFINHGTIKGKIGIENHKNNGGLNGTITVGTFENKSNGTIDGDIYMGIWKGSGTISIENFNNEGTIKGGNYQGVYFQGNIHIKTFENTGFISGSGDTLEHNNFSVAGGVSMSGGTIDTFKNTGTIISTGTKKEHNPAGVKLNYATVKTFENTGFISGTLGVMTTQGTIETFKNSGTIESKSGAAIKIQTAYNKTNPSETPATNASAITHFTNEGTIKSASDGVLIESGNKIETLTNKGTIESKSNGISLFDHGINSKLDNAHLGKIILEKDSSIKAGKKGINIDNQTTARSIRVGGIEVKAGASVSGDEAGIYLGKSKEITAPITISGTVSGGNAGIVNKGSITAPITISGTVSGGNAGIVNEGRMAKGIINDGEAELVISNQGLVEENNDGNTVANNGSGSVRIKEWVVTTNEETGRLRTVHVGGSNTENVKVNSITVDQSGLDLNELNDITNIISGVSTNNIADSVKTNGGGEISLSFDPLSGRLSTDVQLNASIAGASFRSSLATASRRATFIDNVMANAMQSFSLGSDKAQKIALSEKGNLYADASDYIKNDSIMNDYIKNDLTQGSYNSNKEHALFILPYFSSQSVELSLNEESKGHTKGTIIGYSTLKDSGIYGVYAGYEDKKMDSTYFGINDISYYTGLKYFNTLFTTAKGQEVYIKAQVQGALIKNDFTKKIGKNEAKAKAHSYTYGINTAWGMNFIADKNIFSPEAGFAYEGSYTEAFSMQDTRGKATVQGGERTYANHLNLFSTKTSFTWFRDWLPNLKTSVELGAKFNVNPKVKARARFGDKKVSNEFHLPRVRKFASTSLIVPVNEAFYFSLNYNGMFDEKGNTHTGFAQFNYLW</sequence>
<evidence type="ECO:0000256" key="2">
    <source>
        <dbReference type="SAM" id="SignalP"/>
    </source>
</evidence>
<dbReference type="PROSITE" id="PS51208">
    <property type="entry name" value="AUTOTRANSPORTER"/>
    <property type="match status" value="1"/>
</dbReference>
<evidence type="ECO:0000256" key="1">
    <source>
        <dbReference type="SAM" id="MobiDB-lite"/>
    </source>
</evidence>
<dbReference type="InterPro" id="IPR036709">
    <property type="entry name" value="Autotransporte_beta_dom_sf"/>
</dbReference>
<evidence type="ECO:0000313" key="5">
    <source>
        <dbReference type="Proteomes" id="UP000275504"/>
    </source>
</evidence>
<dbReference type="SUPFAM" id="SSF103515">
    <property type="entry name" value="Autotransporter"/>
    <property type="match status" value="1"/>
</dbReference>
<protein>
    <submittedName>
        <fullName evidence="4">Autotransporter beta-domain-containing protein</fullName>
    </submittedName>
</protein>
<dbReference type="SMART" id="SM00869">
    <property type="entry name" value="Autotransporter"/>
    <property type="match status" value="1"/>
</dbReference>
<dbReference type="Proteomes" id="UP000275504">
    <property type="component" value="Chromosome"/>
</dbReference>
<proteinExistence type="predicted"/>
<feature type="region of interest" description="Disordered" evidence="1">
    <location>
        <begin position="32"/>
        <end position="60"/>
    </location>
</feature>
<feature type="signal peptide" evidence="2">
    <location>
        <begin position="1"/>
        <end position="31"/>
    </location>
</feature>
<keyword evidence="2" id="KW-0732">Signal</keyword>
<dbReference type="EMBL" id="LR134359">
    <property type="protein sequence ID" value="VEG60153.1"/>
    <property type="molecule type" value="Genomic_DNA"/>
</dbReference>
<evidence type="ECO:0000313" key="4">
    <source>
        <dbReference type="EMBL" id="VEG60153.1"/>
    </source>
</evidence>
<evidence type="ECO:0000259" key="3">
    <source>
        <dbReference type="PROSITE" id="PS51208"/>
    </source>
</evidence>
<feature type="chain" id="PRO_5018772290" evidence="2">
    <location>
        <begin position="32"/>
        <end position="1162"/>
    </location>
</feature>
<dbReference type="InterPro" id="IPR005546">
    <property type="entry name" value="Autotransporte_beta"/>
</dbReference>
<feature type="domain" description="Autotransporter" evidence="3">
    <location>
        <begin position="888"/>
        <end position="1162"/>
    </location>
</feature>